<dbReference type="Gene3D" id="3.40.50.20">
    <property type="match status" value="1"/>
</dbReference>
<evidence type="ECO:0000256" key="5">
    <source>
        <dbReference type="ARBA" id="ARBA00022723"/>
    </source>
</evidence>
<dbReference type="GO" id="GO:0004088">
    <property type="term" value="F:carbamoyl-phosphate synthase (glutamine-hydrolyzing) activity"/>
    <property type="evidence" value="ECO:0007669"/>
    <property type="project" value="UniProtKB-EC"/>
</dbReference>
<dbReference type="EC" id="6.3.5.5" evidence="10"/>
<gene>
    <name evidence="10" type="primary">carB_3</name>
    <name evidence="10" type="ORF">MPEBLZ_03427</name>
</gene>
<name>A0A0P8A1X1_9EURY</name>
<dbReference type="AlphaFoldDB" id="A0A0P8A1X1"/>
<evidence type="ECO:0000256" key="2">
    <source>
        <dbReference type="ARBA" id="ARBA00009799"/>
    </source>
</evidence>
<protein>
    <submittedName>
        <fullName evidence="10">Carbamoyl phosphate synthase large subunit</fullName>
        <ecNumber evidence="10">6.3.5.5</ecNumber>
    </submittedName>
</protein>
<dbReference type="PANTHER" id="PTHR11405:SF53">
    <property type="entry name" value="CARBAMOYL-PHOSPHATE SYNTHASE [AMMONIA], MITOCHONDRIAL"/>
    <property type="match status" value="1"/>
</dbReference>
<keyword evidence="7" id="KW-0067">ATP-binding</keyword>
<evidence type="ECO:0000256" key="7">
    <source>
        <dbReference type="ARBA" id="ARBA00022840"/>
    </source>
</evidence>
<dbReference type="Proteomes" id="UP000050360">
    <property type="component" value="Unassembled WGS sequence"/>
</dbReference>
<keyword evidence="6" id="KW-0547">Nucleotide-binding</keyword>
<evidence type="ECO:0000259" key="9">
    <source>
        <dbReference type="Pfam" id="PF25596"/>
    </source>
</evidence>
<dbReference type="InterPro" id="IPR058047">
    <property type="entry name" value="CPSase_preATP-grasp"/>
</dbReference>
<comment type="caution">
    <text evidence="10">The sequence shown here is derived from an EMBL/GenBank/DDBJ whole genome shotgun (WGS) entry which is preliminary data.</text>
</comment>
<evidence type="ECO:0000313" key="11">
    <source>
        <dbReference type="Proteomes" id="UP000050360"/>
    </source>
</evidence>
<dbReference type="EMBL" id="LKCM01000275">
    <property type="protein sequence ID" value="KPQ42016.1"/>
    <property type="molecule type" value="Genomic_DNA"/>
</dbReference>
<dbReference type="PATRIC" id="fig|1719120.3.peg.3719"/>
<feature type="domain" description="Carbamoyl phosphate synthase preATP-grasp" evidence="9">
    <location>
        <begin position="7"/>
        <end position="116"/>
    </location>
</feature>
<dbReference type="GO" id="GO:0005524">
    <property type="term" value="F:ATP binding"/>
    <property type="evidence" value="ECO:0007669"/>
    <property type="project" value="UniProtKB-KW"/>
</dbReference>
<evidence type="ECO:0000256" key="8">
    <source>
        <dbReference type="ARBA" id="ARBA00047359"/>
    </source>
</evidence>
<dbReference type="GO" id="GO:0008652">
    <property type="term" value="P:amino acid biosynthetic process"/>
    <property type="evidence" value="ECO:0007669"/>
    <property type="project" value="UniProtKB-KW"/>
</dbReference>
<dbReference type="FunFam" id="3.40.50.20:FF:000001">
    <property type="entry name" value="Carbamoyl-phosphate synthase large chain"/>
    <property type="match status" value="1"/>
</dbReference>
<comment type="pathway">
    <text evidence="1">Pyrimidine metabolism; UMP biosynthesis via de novo pathway; (S)-dihydroorotate from bicarbonate: step 1/3.</text>
</comment>
<dbReference type="InterPro" id="IPR016185">
    <property type="entry name" value="PreATP-grasp_dom_sf"/>
</dbReference>
<dbReference type="InterPro" id="IPR005483">
    <property type="entry name" value="CPSase_dom"/>
</dbReference>
<dbReference type="GO" id="GO:0046872">
    <property type="term" value="F:metal ion binding"/>
    <property type="evidence" value="ECO:0007669"/>
    <property type="project" value="UniProtKB-KW"/>
</dbReference>
<accession>A0A0P8A1X1</accession>
<dbReference type="SUPFAM" id="SSF52440">
    <property type="entry name" value="PreATP-grasp domain"/>
    <property type="match status" value="1"/>
</dbReference>
<organism evidence="10 11">
    <name type="scientific">Candidatus Methanoperedens nitratireducens</name>
    <dbReference type="NCBI Taxonomy" id="1392998"/>
    <lineage>
        <taxon>Archaea</taxon>
        <taxon>Methanobacteriati</taxon>
        <taxon>Methanobacteriota</taxon>
        <taxon>Stenosarchaea group</taxon>
        <taxon>Methanomicrobia</taxon>
        <taxon>Methanosarcinales</taxon>
        <taxon>ANME-2 cluster</taxon>
        <taxon>Candidatus Methanoperedentaceae</taxon>
        <taxon>Candidatus Methanoperedens</taxon>
    </lineage>
</organism>
<keyword evidence="3 10" id="KW-0436">Ligase</keyword>
<dbReference type="PANTHER" id="PTHR11405">
    <property type="entry name" value="CARBAMOYLTRANSFERASE FAMILY MEMBER"/>
    <property type="match status" value="1"/>
</dbReference>
<proteinExistence type="inferred from homology"/>
<dbReference type="GO" id="GO:0006541">
    <property type="term" value="P:glutamine metabolic process"/>
    <property type="evidence" value="ECO:0007669"/>
    <property type="project" value="TreeGrafter"/>
</dbReference>
<sequence>MPKRSDIKKVLLIGSGPIMIGQGAEFDFSGSQACRSLREEGIKVVLVNSNPATIMTDTDMADAVYIEPLEPEIVAKIIEKERPDGIIAGIGGQTGLNLTTELAELGVLEKFGVELL</sequence>
<dbReference type="GO" id="GO:0004087">
    <property type="term" value="F:carbamoyl-phosphate synthase (ammonia) activity"/>
    <property type="evidence" value="ECO:0007669"/>
    <property type="project" value="UniProtKB-EC"/>
</dbReference>
<dbReference type="GO" id="GO:0005737">
    <property type="term" value="C:cytoplasm"/>
    <property type="evidence" value="ECO:0007669"/>
    <property type="project" value="TreeGrafter"/>
</dbReference>
<evidence type="ECO:0000313" key="10">
    <source>
        <dbReference type="EMBL" id="KPQ42016.1"/>
    </source>
</evidence>
<dbReference type="Pfam" id="PF25596">
    <property type="entry name" value="CPSase_L_D1"/>
    <property type="match status" value="1"/>
</dbReference>
<comment type="catalytic activity">
    <reaction evidence="8">
        <text>hydrogencarbonate + NH4(+) + 2 ATP = carbamoyl phosphate + 2 ADP + phosphate + 2 H(+)</text>
        <dbReference type="Rhea" id="RHEA:18029"/>
        <dbReference type="ChEBI" id="CHEBI:15378"/>
        <dbReference type="ChEBI" id="CHEBI:17544"/>
        <dbReference type="ChEBI" id="CHEBI:28938"/>
        <dbReference type="ChEBI" id="CHEBI:30616"/>
        <dbReference type="ChEBI" id="CHEBI:43474"/>
        <dbReference type="ChEBI" id="CHEBI:58228"/>
        <dbReference type="ChEBI" id="CHEBI:456216"/>
        <dbReference type="EC" id="6.3.4.16"/>
    </reaction>
</comment>
<dbReference type="PRINTS" id="PR00098">
    <property type="entry name" value="CPSASE"/>
</dbReference>
<comment type="similarity">
    <text evidence="2">Belongs to the CarB family.</text>
</comment>
<keyword evidence="4" id="KW-0028">Amino-acid biosynthesis</keyword>
<feature type="non-terminal residue" evidence="10">
    <location>
        <position position="116"/>
    </location>
</feature>
<reference evidence="10 11" key="1">
    <citation type="submission" date="2015-09" db="EMBL/GenBank/DDBJ databases">
        <title>A metagenomics-based metabolic model of nitrate-dependent anaerobic oxidation of methane by Methanoperedens-like archaea.</title>
        <authorList>
            <person name="Arshad A."/>
            <person name="Speth D.R."/>
            <person name="De Graaf R.M."/>
            <person name="Op Den Camp H.J."/>
            <person name="Jetten M.S."/>
            <person name="Welte C.U."/>
        </authorList>
    </citation>
    <scope>NUCLEOTIDE SEQUENCE [LARGE SCALE GENOMIC DNA]</scope>
</reference>
<evidence type="ECO:0000256" key="1">
    <source>
        <dbReference type="ARBA" id="ARBA00004812"/>
    </source>
</evidence>
<evidence type="ECO:0000256" key="3">
    <source>
        <dbReference type="ARBA" id="ARBA00022598"/>
    </source>
</evidence>
<keyword evidence="5" id="KW-0479">Metal-binding</keyword>
<evidence type="ECO:0000256" key="6">
    <source>
        <dbReference type="ARBA" id="ARBA00022741"/>
    </source>
</evidence>
<evidence type="ECO:0000256" key="4">
    <source>
        <dbReference type="ARBA" id="ARBA00022605"/>
    </source>
</evidence>